<dbReference type="Gene3D" id="3.40.50.150">
    <property type="entry name" value="Vaccinia Virus protein VP39"/>
    <property type="match status" value="1"/>
</dbReference>
<evidence type="ECO:0000256" key="6">
    <source>
        <dbReference type="HAMAP-Rule" id="MF_01813"/>
    </source>
</evidence>
<comment type="catalytic activity">
    <reaction evidence="6">
        <text>a 2-demethylmenaquinol + S-adenosyl-L-methionine = a menaquinol + S-adenosyl-L-homocysteine + H(+)</text>
        <dbReference type="Rhea" id="RHEA:42640"/>
        <dbReference type="Rhea" id="RHEA-COMP:9539"/>
        <dbReference type="Rhea" id="RHEA-COMP:9563"/>
        <dbReference type="ChEBI" id="CHEBI:15378"/>
        <dbReference type="ChEBI" id="CHEBI:18151"/>
        <dbReference type="ChEBI" id="CHEBI:55437"/>
        <dbReference type="ChEBI" id="CHEBI:57856"/>
        <dbReference type="ChEBI" id="CHEBI:59789"/>
        <dbReference type="EC" id="2.1.1.163"/>
    </reaction>
</comment>
<dbReference type="UniPathway" id="UPA00232"/>
<reference evidence="7 8" key="1">
    <citation type="submission" date="2019-02" db="EMBL/GenBank/DDBJ databases">
        <title>Prokaryotic population dynamics and viral predation in marine succession experiment using metagenomics: the confinement effect.</title>
        <authorList>
            <person name="Haro-Moreno J.M."/>
            <person name="Rodriguez-Valera F."/>
            <person name="Lopez-Perez M."/>
        </authorList>
    </citation>
    <scope>NUCLEOTIDE SEQUENCE [LARGE SCALE GENOMIC DNA]</scope>
    <source>
        <strain evidence="7">MED-G169</strain>
    </source>
</reference>
<dbReference type="UniPathway" id="UPA00079">
    <property type="reaction ID" value="UER00169"/>
</dbReference>
<evidence type="ECO:0000313" key="8">
    <source>
        <dbReference type="Proteomes" id="UP000318148"/>
    </source>
</evidence>
<dbReference type="HAMAP" id="MF_01813">
    <property type="entry name" value="MenG_UbiE_methyltr"/>
    <property type="match status" value="1"/>
</dbReference>
<dbReference type="EC" id="2.1.1.163" evidence="6"/>
<dbReference type="NCBIfam" id="TIGR01934">
    <property type="entry name" value="MenG_MenH_UbiE"/>
    <property type="match status" value="1"/>
</dbReference>
<dbReference type="EMBL" id="SHBO01000062">
    <property type="protein sequence ID" value="RZO03775.1"/>
    <property type="molecule type" value="Genomic_DNA"/>
</dbReference>
<evidence type="ECO:0000256" key="2">
    <source>
        <dbReference type="ARBA" id="ARBA00022603"/>
    </source>
</evidence>
<dbReference type="EC" id="2.1.1.201" evidence="6"/>
<gene>
    <name evidence="6 7" type="primary">ubiE</name>
    <name evidence="7" type="ORF">EVB02_04090</name>
</gene>
<dbReference type="GO" id="GO:0008425">
    <property type="term" value="F:2-methoxy-6-polyprenyl-1,4-benzoquinol methyltransferase activity"/>
    <property type="evidence" value="ECO:0007669"/>
    <property type="project" value="UniProtKB-UniRule"/>
</dbReference>
<dbReference type="InterPro" id="IPR023576">
    <property type="entry name" value="UbiE/COQ5_MeTrFase_CS"/>
</dbReference>
<dbReference type="PANTHER" id="PTHR43591">
    <property type="entry name" value="METHYLTRANSFERASE"/>
    <property type="match status" value="1"/>
</dbReference>
<dbReference type="GO" id="GO:0043770">
    <property type="term" value="F:demethylmenaquinone methyltransferase activity"/>
    <property type="evidence" value="ECO:0007669"/>
    <property type="project" value="UniProtKB-UniRule"/>
</dbReference>
<dbReference type="AlphaFoldDB" id="A0A520LJU5"/>
<dbReference type="PROSITE" id="PS01183">
    <property type="entry name" value="UBIE_1"/>
    <property type="match status" value="1"/>
</dbReference>
<comment type="caution">
    <text evidence="7">The sequence shown here is derived from an EMBL/GenBank/DDBJ whole genome shotgun (WGS) entry which is preliminary data.</text>
</comment>
<comment type="catalytic activity">
    <reaction evidence="6">
        <text>a 2-methoxy-6-(all-trans-polyprenyl)benzene-1,4-diol + S-adenosyl-L-methionine = a 5-methoxy-2-methyl-3-(all-trans-polyprenyl)benzene-1,4-diol + S-adenosyl-L-homocysteine + H(+)</text>
        <dbReference type="Rhea" id="RHEA:28286"/>
        <dbReference type="Rhea" id="RHEA-COMP:10858"/>
        <dbReference type="Rhea" id="RHEA-COMP:10859"/>
        <dbReference type="ChEBI" id="CHEBI:15378"/>
        <dbReference type="ChEBI" id="CHEBI:57856"/>
        <dbReference type="ChEBI" id="CHEBI:59789"/>
        <dbReference type="ChEBI" id="CHEBI:84166"/>
        <dbReference type="ChEBI" id="CHEBI:84167"/>
        <dbReference type="EC" id="2.1.1.201"/>
    </reaction>
</comment>
<proteinExistence type="inferred from homology"/>
<keyword evidence="1 6" id="KW-0474">Menaquinone biosynthesis</keyword>
<evidence type="ECO:0000256" key="4">
    <source>
        <dbReference type="ARBA" id="ARBA00022688"/>
    </source>
</evidence>
<keyword evidence="5 6" id="KW-0949">S-adenosyl-L-methionine</keyword>
<dbReference type="PROSITE" id="PS51608">
    <property type="entry name" value="SAM_MT_UBIE"/>
    <property type="match status" value="1"/>
</dbReference>
<dbReference type="PANTHER" id="PTHR43591:SF24">
    <property type="entry name" value="2-METHOXY-6-POLYPRENYL-1,4-BENZOQUINOL METHYLASE, MITOCHONDRIAL"/>
    <property type="match status" value="1"/>
</dbReference>
<dbReference type="GO" id="GO:0032259">
    <property type="term" value="P:methylation"/>
    <property type="evidence" value="ECO:0007669"/>
    <property type="project" value="UniProtKB-KW"/>
</dbReference>
<dbReference type="Proteomes" id="UP000318148">
    <property type="component" value="Unassembled WGS sequence"/>
</dbReference>
<dbReference type="NCBIfam" id="NF001244">
    <property type="entry name" value="PRK00216.1-5"/>
    <property type="match status" value="1"/>
</dbReference>
<comment type="caution">
    <text evidence="6">Lacks conserved residue(s) required for the propagation of feature annotation.</text>
</comment>
<protein>
    <recommendedName>
        <fullName evidence="6">Ubiquinone/menaquinone biosynthesis C-methyltransferase UbiE</fullName>
        <ecNumber evidence="6">2.1.1.163</ecNumber>
        <ecNumber evidence="6">2.1.1.201</ecNumber>
    </recommendedName>
    <alternativeName>
        <fullName evidence="6">2-methoxy-6-polyprenyl-1,4-benzoquinol methylase</fullName>
    </alternativeName>
    <alternativeName>
        <fullName evidence="6">Demethylmenaquinone methyltransferase</fullName>
    </alternativeName>
</protein>
<organism evidence="7 8">
    <name type="scientific">SAR92 clade bacterium</name>
    <dbReference type="NCBI Taxonomy" id="2315479"/>
    <lineage>
        <taxon>Bacteria</taxon>
        <taxon>Pseudomonadati</taxon>
        <taxon>Pseudomonadota</taxon>
        <taxon>Gammaproteobacteria</taxon>
        <taxon>Cellvibrionales</taxon>
        <taxon>Porticoccaceae</taxon>
        <taxon>SAR92 clade</taxon>
    </lineage>
</organism>
<evidence type="ECO:0000256" key="5">
    <source>
        <dbReference type="ARBA" id="ARBA00022691"/>
    </source>
</evidence>
<name>A0A520LJU5_9GAMM</name>
<evidence type="ECO:0000256" key="1">
    <source>
        <dbReference type="ARBA" id="ARBA00022428"/>
    </source>
</evidence>
<evidence type="ECO:0000313" key="7">
    <source>
        <dbReference type="EMBL" id="RZO03775.1"/>
    </source>
</evidence>
<dbReference type="SUPFAM" id="SSF53335">
    <property type="entry name" value="S-adenosyl-L-methionine-dependent methyltransferases"/>
    <property type="match status" value="1"/>
</dbReference>
<dbReference type="NCBIfam" id="NF001240">
    <property type="entry name" value="PRK00216.1-1"/>
    <property type="match status" value="1"/>
</dbReference>
<feature type="binding site" evidence="6">
    <location>
        <position position="92"/>
    </location>
    <ligand>
        <name>S-adenosyl-L-methionine</name>
        <dbReference type="ChEBI" id="CHEBI:59789"/>
    </ligand>
</feature>
<comment type="similarity">
    <text evidence="6">Belongs to the class I-like SAM-binding methyltransferase superfamily. MenG/UbiE family.</text>
</comment>
<keyword evidence="3 6" id="KW-0808">Transferase</keyword>
<comment type="function">
    <text evidence="6">Methyltransferase required for the conversion of demethylmenaquinol (DMKH2) to menaquinol (MKH2) and the conversion of 2-polyprenyl-6-methoxy-1,4-benzoquinol (DDMQH2) to 2-polyprenyl-3-methyl-6-methoxy-1,4-benzoquinol (DMQH2).</text>
</comment>
<sequence>MENKTTHFGFETVNTAEKTKKVAEVFNSVAKNYDLMNDLMSLGIHRAWKKIAVMMCGAKSGNKVLDLASGTADLAMKFCKVVGSNGVVVVSDINYEMLQIGRDRLIDQGFSNNAKFSLADAQDLPFPNDTFDVVSIAFGLRNVTDKDKALKSMARVLKPGGKLMILEFSKPKAKLVKELYDHYSFKVIPLLGQIFAKDSSSYKYLAESIRMHPTQDELKLMMEDAGFVDNSFLNMTSGIVAIHTGIKP</sequence>
<dbReference type="Pfam" id="PF01209">
    <property type="entry name" value="Ubie_methyltran"/>
    <property type="match status" value="1"/>
</dbReference>
<feature type="binding site" evidence="6">
    <location>
        <begin position="120"/>
        <end position="121"/>
    </location>
    <ligand>
        <name>S-adenosyl-L-methionine</name>
        <dbReference type="ChEBI" id="CHEBI:59789"/>
    </ligand>
</feature>
<keyword evidence="4 6" id="KW-0831">Ubiquinone biosynthesis</keyword>
<accession>A0A520LJU5</accession>
<dbReference type="PROSITE" id="PS01184">
    <property type="entry name" value="UBIE_2"/>
    <property type="match status" value="1"/>
</dbReference>
<dbReference type="GO" id="GO:0009234">
    <property type="term" value="P:menaquinone biosynthetic process"/>
    <property type="evidence" value="ECO:0007669"/>
    <property type="project" value="UniProtKB-UniRule"/>
</dbReference>
<dbReference type="InterPro" id="IPR004033">
    <property type="entry name" value="UbiE/COQ5_MeTrFase"/>
</dbReference>
<evidence type="ECO:0000256" key="3">
    <source>
        <dbReference type="ARBA" id="ARBA00022679"/>
    </source>
</evidence>
<comment type="pathway">
    <text evidence="6">Cofactor biosynthesis; ubiquinone biosynthesis.</text>
</comment>
<keyword evidence="2 6" id="KW-0489">Methyltransferase</keyword>
<feature type="binding site" evidence="6">
    <location>
        <position position="71"/>
    </location>
    <ligand>
        <name>S-adenosyl-L-methionine</name>
        <dbReference type="ChEBI" id="CHEBI:59789"/>
    </ligand>
</feature>
<dbReference type="GO" id="GO:0009060">
    <property type="term" value="P:aerobic respiration"/>
    <property type="evidence" value="ECO:0007669"/>
    <property type="project" value="UniProtKB-UniRule"/>
</dbReference>
<dbReference type="InterPro" id="IPR029063">
    <property type="entry name" value="SAM-dependent_MTases_sf"/>
</dbReference>
<comment type="pathway">
    <text evidence="6">Quinol/quinone metabolism; menaquinone biosynthesis; menaquinol from 1,4-dihydroxy-2-naphthoate: step 2/2.</text>
</comment>
<dbReference type="CDD" id="cd02440">
    <property type="entry name" value="AdoMet_MTases"/>
    <property type="match status" value="1"/>
</dbReference>